<dbReference type="PANTHER" id="PTHR14911">
    <property type="entry name" value="THUMP DOMAIN-CONTAINING"/>
    <property type="match status" value="1"/>
</dbReference>
<feature type="compositionally biased region" description="Basic and acidic residues" evidence="4">
    <location>
        <begin position="398"/>
        <end position="410"/>
    </location>
</feature>
<evidence type="ECO:0000256" key="2">
    <source>
        <dbReference type="ARBA" id="ARBA00022603"/>
    </source>
</evidence>
<dbReference type="GO" id="GO:0043527">
    <property type="term" value="C:tRNA methyltransferase complex"/>
    <property type="evidence" value="ECO:0007669"/>
    <property type="project" value="UniProtKB-ARBA"/>
</dbReference>
<dbReference type="SUPFAM" id="SSF53335">
    <property type="entry name" value="S-adenosyl-L-methionine-dependent methyltransferases"/>
    <property type="match status" value="1"/>
</dbReference>
<organism evidence="6 7">
    <name type="scientific">Chanos chanos</name>
    <name type="common">Milkfish</name>
    <name type="synonym">Mugil chanos</name>
    <dbReference type="NCBI Taxonomy" id="29144"/>
    <lineage>
        <taxon>Eukaryota</taxon>
        <taxon>Metazoa</taxon>
        <taxon>Chordata</taxon>
        <taxon>Craniata</taxon>
        <taxon>Vertebrata</taxon>
        <taxon>Euteleostomi</taxon>
        <taxon>Actinopterygii</taxon>
        <taxon>Neopterygii</taxon>
        <taxon>Teleostei</taxon>
        <taxon>Ostariophysi</taxon>
        <taxon>Gonorynchiformes</taxon>
        <taxon>Chanidae</taxon>
        <taxon>Chanos</taxon>
    </lineage>
</organism>
<dbReference type="CDD" id="cd11715">
    <property type="entry name" value="THUMP_AdoMetMT"/>
    <property type="match status" value="1"/>
</dbReference>
<dbReference type="PANTHER" id="PTHR14911:SF1">
    <property type="entry name" value="THUMP DOMAIN-CONTAINING PROTEIN 2"/>
    <property type="match status" value="1"/>
</dbReference>
<dbReference type="Gene3D" id="3.40.50.150">
    <property type="entry name" value="Vaccinia Virus protein VP39"/>
    <property type="match status" value="1"/>
</dbReference>
<dbReference type="GeneID" id="115823446"/>
<gene>
    <name evidence="7" type="primary">thumpd2</name>
</gene>
<dbReference type="InterPro" id="IPR029063">
    <property type="entry name" value="SAM-dependent_MTases_sf"/>
</dbReference>
<dbReference type="Pfam" id="PF02926">
    <property type="entry name" value="THUMP"/>
    <property type="match status" value="1"/>
</dbReference>
<protein>
    <submittedName>
        <fullName evidence="7">THUMP domain-containing protein 2</fullName>
    </submittedName>
</protein>
<feature type="compositionally biased region" description="Polar residues" evidence="4">
    <location>
        <begin position="382"/>
        <end position="397"/>
    </location>
</feature>
<dbReference type="OrthoDB" id="2013972at2759"/>
<keyword evidence="6" id="KW-1185">Reference proteome</keyword>
<dbReference type="InterPro" id="IPR000241">
    <property type="entry name" value="RlmKL-like_Mtase"/>
</dbReference>
<keyword evidence="2" id="KW-0489">Methyltransferase</keyword>
<keyword evidence="2" id="KW-0808">Transferase</keyword>
<evidence type="ECO:0000259" key="5">
    <source>
        <dbReference type="PROSITE" id="PS51165"/>
    </source>
</evidence>
<dbReference type="InParanoid" id="A0A6J2WD06"/>
<dbReference type="CDD" id="cd02440">
    <property type="entry name" value="AdoMet_MTases"/>
    <property type="match status" value="1"/>
</dbReference>
<evidence type="ECO:0000313" key="7">
    <source>
        <dbReference type="RefSeq" id="XP_030643355.1"/>
    </source>
</evidence>
<dbReference type="CTD" id="80745"/>
<dbReference type="Gene3D" id="3.30.2130.30">
    <property type="match status" value="1"/>
</dbReference>
<name>A0A6J2WD06_CHACN</name>
<dbReference type="InterPro" id="IPR004114">
    <property type="entry name" value="THUMP_dom"/>
</dbReference>
<dbReference type="SMART" id="SM00981">
    <property type="entry name" value="THUMP"/>
    <property type="match status" value="1"/>
</dbReference>
<reference evidence="7" key="1">
    <citation type="submission" date="2025-08" db="UniProtKB">
        <authorList>
            <consortium name="RefSeq"/>
        </authorList>
    </citation>
    <scope>IDENTIFICATION</scope>
</reference>
<dbReference type="PROSITE" id="PS51165">
    <property type="entry name" value="THUMP"/>
    <property type="match status" value="1"/>
</dbReference>
<evidence type="ECO:0000256" key="3">
    <source>
        <dbReference type="PROSITE-ProRule" id="PRU00529"/>
    </source>
</evidence>
<feature type="region of interest" description="Disordered" evidence="4">
    <location>
        <begin position="114"/>
        <end position="134"/>
    </location>
</feature>
<accession>A0A6J2WD06</accession>
<evidence type="ECO:0000256" key="1">
    <source>
        <dbReference type="ARBA" id="ARBA00008361"/>
    </source>
</evidence>
<dbReference type="RefSeq" id="XP_030643355.1">
    <property type="nucleotide sequence ID" value="XM_030787495.1"/>
</dbReference>
<evidence type="ECO:0000256" key="4">
    <source>
        <dbReference type="SAM" id="MobiDB-lite"/>
    </source>
</evidence>
<dbReference type="FunCoup" id="A0A6J2WD06">
    <property type="interactions" value="437"/>
</dbReference>
<dbReference type="GO" id="GO:0030488">
    <property type="term" value="P:tRNA methylation"/>
    <property type="evidence" value="ECO:0007669"/>
    <property type="project" value="TreeGrafter"/>
</dbReference>
<dbReference type="GO" id="GO:0003723">
    <property type="term" value="F:RNA binding"/>
    <property type="evidence" value="ECO:0007669"/>
    <property type="project" value="UniProtKB-UniRule"/>
</dbReference>
<dbReference type="Pfam" id="PF01170">
    <property type="entry name" value="UPF0020"/>
    <property type="match status" value="1"/>
</dbReference>
<dbReference type="FunFam" id="3.40.50.150:FF:000073">
    <property type="entry name" value="THUMP domain containing 3"/>
    <property type="match status" value="1"/>
</dbReference>
<proteinExistence type="inferred from homology"/>
<comment type="similarity">
    <text evidence="1">Belongs to the methyltransferase superfamily.</text>
</comment>
<dbReference type="Proteomes" id="UP000504632">
    <property type="component" value="Chromosome 10"/>
</dbReference>
<dbReference type="GO" id="GO:0016423">
    <property type="term" value="F:tRNA (guanine) methyltransferase activity"/>
    <property type="evidence" value="ECO:0007669"/>
    <property type="project" value="TreeGrafter"/>
</dbReference>
<keyword evidence="3" id="KW-0694">RNA-binding</keyword>
<feature type="domain" description="THUMP" evidence="5">
    <location>
        <begin position="104"/>
        <end position="208"/>
    </location>
</feature>
<evidence type="ECO:0000313" key="6">
    <source>
        <dbReference type="Proteomes" id="UP000504632"/>
    </source>
</evidence>
<sequence length="462" mass="50931">MGEEYDCIRYYCTAGSGMEPFLVEEVKSKLSATDVDHISGRVFFSTCAPLEHVTKLKSAERLFLLIRRDPPISLPKFAARTISKIQRSIIGDLNSWIHTLSIWSRLVEELKPVSGRGQKRKREEEDETRVNDKSLRNEETLLGQTSPTFRVNCRCSGAVMCSFTSQDFSRIIGTAIRRQLGWKVDLREPDLEVNVSINDDHCILGIPLLKCSLASRSYIKHSGLRSTVAWTMASLCSIQEGCVILDPMCGVGTVLLEAAQECSSTLFIGMDCSAAQLLKAAENVETAGLGGRVELLQSSAMEIPLPSNSVDGVICDVPFGRKFSCGTNVTVALPKLIREMERVLSVNGSLVLLLSLQLSALLKKLLSPDRCLLATDPLTNKNTSNIDSSDTHTNTCRPDTDTHSNKHSSEGDIQLSPCTLQLQSIYRVSLGNTDGLIHKYLKTMYGHTATKAHTHKDIDIQK</sequence>
<feature type="region of interest" description="Disordered" evidence="4">
    <location>
        <begin position="382"/>
        <end position="412"/>
    </location>
</feature>
<dbReference type="SUPFAM" id="SSF143437">
    <property type="entry name" value="THUMP domain-like"/>
    <property type="match status" value="1"/>
</dbReference>
<dbReference type="AlphaFoldDB" id="A0A6J2WD06"/>